<proteinExistence type="predicted"/>
<dbReference type="EMBL" id="JAAKFY010000022">
    <property type="protein sequence ID" value="KAF3838372.1"/>
    <property type="molecule type" value="Genomic_DNA"/>
</dbReference>
<dbReference type="OrthoDB" id="8957070at2759"/>
<evidence type="ECO:0000313" key="1">
    <source>
        <dbReference type="EMBL" id="KAF3838372.1"/>
    </source>
</evidence>
<comment type="caution">
    <text evidence="1">The sequence shown here is derived from an EMBL/GenBank/DDBJ whole genome shotgun (WGS) entry which is preliminary data.</text>
</comment>
<dbReference type="Proteomes" id="UP000518266">
    <property type="component" value="Unassembled WGS sequence"/>
</dbReference>
<sequence length="374" mass="40407">MIGQPGVLSGVRVHRDHFGHQRASVCSFGTSSVMKELPSGRGTQVAERDGCPLSFTATIRFCFMLSDSEMSRCVLISPLWRPIVKVRISGFDYMIGQPGVLSGVRVHRDHFGHQRASVCSFGDQLGHEGVALRGGQVAEREGCPLSFTDTIRFCFMLSDSEMSRCVLISPLWRPIDSQAFCPESASTAITLDTREPPCAALGTSSVIKELRSGEGLRNVPLCPDLSAVETNSEKSRISGFDYMIRQPGVLSGVASTAITLDTREPPCAALGTSSSASTAITLDTREPPCAALVKVRISGFDYMIDSQAFCPESASTAITLDTREPPCAALGTSSQVAEREGCPLSFTDTIRFCFMLSDSEMSRCVLISPLWRPI</sequence>
<gene>
    <name evidence="1" type="ORF">F7725_010140</name>
</gene>
<organism evidence="1 2">
    <name type="scientific">Dissostichus mawsoni</name>
    <name type="common">Antarctic cod</name>
    <dbReference type="NCBI Taxonomy" id="36200"/>
    <lineage>
        <taxon>Eukaryota</taxon>
        <taxon>Metazoa</taxon>
        <taxon>Chordata</taxon>
        <taxon>Craniata</taxon>
        <taxon>Vertebrata</taxon>
        <taxon>Euteleostomi</taxon>
        <taxon>Actinopterygii</taxon>
        <taxon>Neopterygii</taxon>
        <taxon>Teleostei</taxon>
        <taxon>Neoteleostei</taxon>
        <taxon>Acanthomorphata</taxon>
        <taxon>Eupercaria</taxon>
        <taxon>Perciformes</taxon>
        <taxon>Notothenioidei</taxon>
        <taxon>Nototheniidae</taxon>
        <taxon>Dissostichus</taxon>
    </lineage>
</organism>
<evidence type="ECO:0000313" key="2">
    <source>
        <dbReference type="Proteomes" id="UP000518266"/>
    </source>
</evidence>
<keyword evidence="2" id="KW-1185">Reference proteome</keyword>
<protein>
    <submittedName>
        <fullName evidence="1">Uncharacterized protein</fullName>
    </submittedName>
</protein>
<name>A0A7J5XMS0_DISMA</name>
<reference evidence="1 2" key="1">
    <citation type="submission" date="2020-03" db="EMBL/GenBank/DDBJ databases">
        <title>Dissostichus mawsoni Genome sequencing and assembly.</title>
        <authorList>
            <person name="Park H."/>
        </authorList>
    </citation>
    <scope>NUCLEOTIDE SEQUENCE [LARGE SCALE GENOMIC DNA]</scope>
    <source>
        <strain evidence="1">DM0001</strain>
        <tissue evidence="1">Muscle</tissue>
    </source>
</reference>
<accession>A0A7J5XMS0</accession>
<dbReference type="AlphaFoldDB" id="A0A7J5XMS0"/>